<feature type="domain" description="Nitrite/sulphite reductase 4Fe-4S" evidence="8">
    <location>
        <begin position="393"/>
        <end position="530"/>
    </location>
</feature>
<dbReference type="GO" id="GO:0051539">
    <property type="term" value="F:4 iron, 4 sulfur cluster binding"/>
    <property type="evidence" value="ECO:0007669"/>
    <property type="project" value="UniProtKB-KW"/>
</dbReference>
<dbReference type="Pfam" id="PF03460">
    <property type="entry name" value="NIR_SIR_ferr"/>
    <property type="match status" value="2"/>
</dbReference>
<evidence type="ECO:0000256" key="7">
    <source>
        <dbReference type="ARBA" id="ARBA00023014"/>
    </source>
</evidence>
<name>A0AAJ1WI70_9BACI</name>
<feature type="domain" description="Nitrite/Sulfite reductase ferredoxin-like" evidence="9">
    <location>
        <begin position="61"/>
        <end position="123"/>
    </location>
</feature>
<comment type="similarity">
    <text evidence="1">Belongs to the nitrite and sulfite reductase 4Fe-4S domain family.</text>
</comment>
<protein>
    <submittedName>
        <fullName evidence="10">Ferredoxin-nitrite reductase</fullName>
        <ecNumber evidence="10">1.7.7.1</ecNumber>
    </submittedName>
</protein>
<dbReference type="EC" id="1.7.7.1" evidence="10"/>
<dbReference type="RefSeq" id="WP_307256035.1">
    <property type="nucleotide sequence ID" value="NZ_JAUSUC010000003.1"/>
</dbReference>
<keyword evidence="6" id="KW-0408">Iron</keyword>
<dbReference type="GO" id="GO:0048307">
    <property type="term" value="F:ferredoxin-nitrite reductase activity"/>
    <property type="evidence" value="ECO:0007669"/>
    <property type="project" value="UniProtKB-EC"/>
</dbReference>
<feature type="domain" description="Nitrite/sulphite reductase 4Fe-4S" evidence="8">
    <location>
        <begin position="135"/>
        <end position="288"/>
    </location>
</feature>
<dbReference type="InterPro" id="IPR051329">
    <property type="entry name" value="NIR_SIR_4Fe-4S"/>
</dbReference>
<evidence type="ECO:0000256" key="1">
    <source>
        <dbReference type="ARBA" id="ARBA00010429"/>
    </source>
</evidence>
<dbReference type="GO" id="GO:0046872">
    <property type="term" value="F:metal ion binding"/>
    <property type="evidence" value="ECO:0007669"/>
    <property type="project" value="UniProtKB-KW"/>
</dbReference>
<organism evidence="10 11">
    <name type="scientific">Oikeobacillus pervagus</name>
    <dbReference type="NCBI Taxonomy" id="1325931"/>
    <lineage>
        <taxon>Bacteria</taxon>
        <taxon>Bacillati</taxon>
        <taxon>Bacillota</taxon>
        <taxon>Bacilli</taxon>
        <taxon>Bacillales</taxon>
        <taxon>Bacillaceae</taxon>
        <taxon>Oikeobacillus</taxon>
    </lineage>
</organism>
<evidence type="ECO:0000256" key="4">
    <source>
        <dbReference type="ARBA" id="ARBA00022723"/>
    </source>
</evidence>
<evidence type="ECO:0000259" key="9">
    <source>
        <dbReference type="Pfam" id="PF03460"/>
    </source>
</evidence>
<dbReference type="Gene3D" id="3.90.480.20">
    <property type="match status" value="1"/>
</dbReference>
<evidence type="ECO:0000256" key="5">
    <source>
        <dbReference type="ARBA" id="ARBA00023002"/>
    </source>
</evidence>
<dbReference type="Proteomes" id="UP001237207">
    <property type="component" value="Unassembled WGS sequence"/>
</dbReference>
<dbReference type="SUPFAM" id="SSF55124">
    <property type="entry name" value="Nitrite/Sulfite reductase N-terminal domain-like"/>
    <property type="match status" value="2"/>
</dbReference>
<dbReference type="PROSITE" id="PS00365">
    <property type="entry name" value="NIR_SIR"/>
    <property type="match status" value="1"/>
</dbReference>
<dbReference type="InterPro" id="IPR005117">
    <property type="entry name" value="NiRdtase/SiRdtase_haem-b_fer"/>
</dbReference>
<keyword evidence="11" id="KW-1185">Reference proteome</keyword>
<keyword evidence="7" id="KW-0411">Iron-sulfur</keyword>
<keyword evidence="4" id="KW-0479">Metal-binding</keyword>
<evidence type="ECO:0000313" key="11">
    <source>
        <dbReference type="Proteomes" id="UP001237207"/>
    </source>
</evidence>
<dbReference type="InterPro" id="IPR036136">
    <property type="entry name" value="Nit/Sulf_reduc_fer-like_dom_sf"/>
</dbReference>
<dbReference type="Gene3D" id="3.30.413.10">
    <property type="entry name" value="Sulfite Reductase Hemoprotein, domain 1"/>
    <property type="match status" value="2"/>
</dbReference>
<dbReference type="Pfam" id="PF01077">
    <property type="entry name" value="NIR_SIR"/>
    <property type="match status" value="2"/>
</dbReference>
<dbReference type="SUPFAM" id="SSF56014">
    <property type="entry name" value="Nitrite and sulphite reductase 4Fe-4S domain-like"/>
    <property type="match status" value="2"/>
</dbReference>
<dbReference type="PRINTS" id="PR00397">
    <property type="entry name" value="SIROHAEM"/>
</dbReference>
<evidence type="ECO:0000259" key="8">
    <source>
        <dbReference type="Pfam" id="PF01077"/>
    </source>
</evidence>
<keyword evidence="5 10" id="KW-0560">Oxidoreductase</keyword>
<feature type="domain" description="Nitrite/Sulfite reductase ferredoxin-like" evidence="9">
    <location>
        <begin position="312"/>
        <end position="375"/>
    </location>
</feature>
<evidence type="ECO:0000313" key="10">
    <source>
        <dbReference type="EMBL" id="MDQ0214033.1"/>
    </source>
</evidence>
<comment type="caution">
    <text evidence="10">The sequence shown here is derived from an EMBL/GenBank/DDBJ whole genome shotgun (WGS) entry which is preliminary data.</text>
</comment>
<dbReference type="InterPro" id="IPR045854">
    <property type="entry name" value="NO2/SO3_Rdtase_4Fe4S_sf"/>
</dbReference>
<evidence type="ECO:0000256" key="3">
    <source>
        <dbReference type="ARBA" id="ARBA00022617"/>
    </source>
</evidence>
<dbReference type="PANTHER" id="PTHR32439:SF0">
    <property type="entry name" value="FERREDOXIN--NITRITE REDUCTASE, CHLOROPLASTIC"/>
    <property type="match status" value="1"/>
</dbReference>
<dbReference type="InterPro" id="IPR006066">
    <property type="entry name" value="NO2/SO3_Rdtase_FeS/sirohaem_BS"/>
</dbReference>
<dbReference type="InterPro" id="IPR006067">
    <property type="entry name" value="NO2/SO3_Rdtase_4Fe4S_dom"/>
</dbReference>
<dbReference type="GO" id="GO:0020037">
    <property type="term" value="F:heme binding"/>
    <property type="evidence" value="ECO:0007669"/>
    <property type="project" value="InterPro"/>
</dbReference>
<proteinExistence type="inferred from homology"/>
<dbReference type="PANTHER" id="PTHR32439">
    <property type="entry name" value="FERREDOXIN--NITRITE REDUCTASE, CHLOROPLASTIC"/>
    <property type="match status" value="1"/>
</dbReference>
<sequence>MAYEKIWANDPKLNKTELKKLEKDGLEVLKDIPYYAENGFSSIPKEEWDSFKWAGLYLQRPKKDGYFMMRVKVPTGILSFDQLVTLAQISKDYGRSIFDITTRQAIQFHWLTIENIPDIFHRLSHVGLSTTGACGDIPRNIIGNPLAGIDRDEVLDTRPIVKQVSDFFQNNEDFSNLPRKFKMSINANIYNAGNAEINDCAFIPAAKVIKGERKVGFHLKVGGGLSSAPKLAQLVDIFILPEQVLEVAKGVTTIFRDFGYREKRHRARLKFLVEDWGVEKFKDTLLKYTGPLEGAGEDLTNGWNAGYFYGVYPQKQAGLHYVGINIPLGRLHADDVLELARVAKLYGDGEVRTCGTQNIIIANVPTENIEALLNEKLFEKYPLKPPQFTGYAVSCTGTEFCNLALTETKERMKRIALFLDQELSIDVPVRMHMTGCPNSCGQRQIADLGLQGVLMRNKEKKMVQAFEIYVGGTLLNNGEINHKLKGKIAGEHLPNVLKQFLEYFRDTKQPKETFYEYVQRVGVESLQIELDRILGTTVTTA</sequence>
<evidence type="ECO:0000256" key="6">
    <source>
        <dbReference type="ARBA" id="ARBA00023004"/>
    </source>
</evidence>
<dbReference type="AlphaFoldDB" id="A0AAJ1WI70"/>
<reference evidence="10" key="1">
    <citation type="submission" date="2023-07" db="EMBL/GenBank/DDBJ databases">
        <title>Genomic Encyclopedia of Type Strains, Phase IV (KMG-IV): sequencing the most valuable type-strain genomes for metagenomic binning, comparative biology and taxonomic classification.</title>
        <authorList>
            <person name="Goeker M."/>
        </authorList>
    </citation>
    <scope>NUCLEOTIDE SEQUENCE</scope>
    <source>
        <strain evidence="10">DSM 23947</strain>
    </source>
</reference>
<gene>
    <name evidence="10" type="ORF">J2S13_000428</name>
</gene>
<dbReference type="EMBL" id="JAUSUC010000003">
    <property type="protein sequence ID" value="MDQ0214033.1"/>
    <property type="molecule type" value="Genomic_DNA"/>
</dbReference>
<keyword evidence="3" id="KW-0349">Heme</keyword>
<keyword evidence="2" id="KW-0004">4Fe-4S</keyword>
<evidence type="ECO:0000256" key="2">
    <source>
        <dbReference type="ARBA" id="ARBA00022485"/>
    </source>
</evidence>
<accession>A0AAJ1WI70</accession>